<dbReference type="Proteomes" id="UP000095651">
    <property type="component" value="Unassembled WGS sequence"/>
</dbReference>
<evidence type="ECO:0000256" key="1">
    <source>
        <dbReference type="ARBA" id="ARBA00009902"/>
    </source>
</evidence>
<evidence type="ECO:0000256" key="3">
    <source>
        <dbReference type="ARBA" id="ARBA00023295"/>
    </source>
</evidence>
<reference evidence="5 6" key="1">
    <citation type="submission" date="2015-09" db="EMBL/GenBank/DDBJ databases">
        <authorList>
            <consortium name="Pathogen Informatics"/>
        </authorList>
    </citation>
    <scope>NUCLEOTIDE SEQUENCE [LARGE SCALE GENOMIC DNA]</scope>
    <source>
        <strain evidence="5 6">2789STDY5608850</strain>
    </source>
</reference>
<dbReference type="InterPro" id="IPR023296">
    <property type="entry name" value="Glyco_hydro_beta-prop_sf"/>
</dbReference>
<accession>A0A174JD85</accession>
<dbReference type="SUPFAM" id="SSF75005">
    <property type="entry name" value="Arabinanase/levansucrase/invertase"/>
    <property type="match status" value="1"/>
</dbReference>
<evidence type="ECO:0000256" key="2">
    <source>
        <dbReference type="ARBA" id="ARBA00022801"/>
    </source>
</evidence>
<evidence type="ECO:0000259" key="4">
    <source>
        <dbReference type="Pfam" id="PF00251"/>
    </source>
</evidence>
<dbReference type="RefSeq" id="WP_055658605.1">
    <property type="nucleotide sequence ID" value="NZ_CABIXC010000015.1"/>
</dbReference>
<keyword evidence="3" id="KW-0326">Glycosidase</keyword>
<dbReference type="PANTHER" id="PTHR35279:SF1">
    <property type="entry name" value="ARABINANASE_LEVANSUCRASE_INVERTASE"/>
    <property type="match status" value="1"/>
</dbReference>
<evidence type="ECO:0000313" key="5">
    <source>
        <dbReference type="EMBL" id="CUO96206.1"/>
    </source>
</evidence>
<proteinExistence type="inferred from homology"/>
<gene>
    <name evidence="5" type="ORF">ERS852407_04539</name>
</gene>
<evidence type="ECO:0000313" key="6">
    <source>
        <dbReference type="Proteomes" id="UP000095651"/>
    </source>
</evidence>
<keyword evidence="2" id="KW-0378">Hydrolase</keyword>
<dbReference type="AlphaFoldDB" id="A0A174JD85"/>
<feature type="domain" description="Glycosyl hydrolase family 32 N-terminal" evidence="4">
    <location>
        <begin position="52"/>
        <end position="185"/>
    </location>
</feature>
<dbReference type="Pfam" id="PF00251">
    <property type="entry name" value="Glyco_hydro_32N"/>
    <property type="match status" value="1"/>
</dbReference>
<organism evidence="5 6">
    <name type="scientific">Hungatella hathewayi</name>
    <dbReference type="NCBI Taxonomy" id="154046"/>
    <lineage>
        <taxon>Bacteria</taxon>
        <taxon>Bacillati</taxon>
        <taxon>Bacillota</taxon>
        <taxon>Clostridia</taxon>
        <taxon>Lachnospirales</taxon>
        <taxon>Lachnospiraceae</taxon>
        <taxon>Hungatella</taxon>
    </lineage>
</organism>
<dbReference type="PANTHER" id="PTHR35279">
    <property type="match status" value="1"/>
</dbReference>
<name>A0A174JD85_9FIRM</name>
<dbReference type="GO" id="GO:0016798">
    <property type="term" value="F:hydrolase activity, acting on glycosyl bonds"/>
    <property type="evidence" value="ECO:0007669"/>
    <property type="project" value="UniProtKB-KW"/>
</dbReference>
<dbReference type="InterPro" id="IPR013148">
    <property type="entry name" value="Glyco_hydro_32_N"/>
</dbReference>
<comment type="similarity">
    <text evidence="1">Belongs to the glycosyl hydrolase 32 family.</text>
</comment>
<dbReference type="Gene3D" id="2.115.10.20">
    <property type="entry name" value="Glycosyl hydrolase domain, family 43"/>
    <property type="match status" value="3"/>
</dbReference>
<dbReference type="EMBL" id="CYZE01000015">
    <property type="protein sequence ID" value="CUO96206.1"/>
    <property type="molecule type" value="Genomic_DNA"/>
</dbReference>
<sequence length="303" mass="34632">MLQHGTKGNWKKYENNPVLGGKYGTCFDIAVLDEGTEIAMYFSWRPRKSVAVVKSRDGIHWSEPEICIGPRVSEEGWEDELNRPSVVKNGDTYHMWYTGQYKAGEADGTSHIFCAVSTDGIHFERVSDQPVLLPEEPWEKAAVMCPSVLWDEETGRYKMWYSAGEQYEPNAIGYAESPDGLVWQKFTGNPIFCADPDTEWEQHKAAGCQVLKKDEHYYMFYIGYYNEDYAQIGMARSRDGRTGWERSSLNPIIAPGEEGFDCCACYKPFTVFKDGKWLLWYNGRNGTLEQIGLVTHDGYDFAF</sequence>
<protein>
    <submittedName>
        <fullName evidence="5">Beta-xylosidase</fullName>
    </submittedName>
</protein>